<accession>A0AAW1J022</accession>
<evidence type="ECO:0000313" key="1">
    <source>
        <dbReference type="EMBL" id="KAK9695906.1"/>
    </source>
</evidence>
<gene>
    <name evidence="1" type="ORF">QE152_g32259</name>
</gene>
<sequence>MSNYNHNFPNEIITIKARMISNRNVLNQNKAEQLREEGWNEIITIKARMISNRNVLNQNKAEQLREEGWTEGTSKGDFKGSIEITYTAGQEVNDPCSKLIVQAHRIRLKQSSITNNIRLMMDQ</sequence>
<reference evidence="1 2" key="1">
    <citation type="journal article" date="2024" name="BMC Genomics">
        <title>De novo assembly and annotation of Popillia japonica's genome with initial clues to its potential as an invasive pest.</title>
        <authorList>
            <person name="Cucini C."/>
            <person name="Boschi S."/>
            <person name="Funari R."/>
            <person name="Cardaioli E."/>
            <person name="Iannotti N."/>
            <person name="Marturano G."/>
            <person name="Paoli F."/>
            <person name="Bruttini M."/>
            <person name="Carapelli A."/>
            <person name="Frati F."/>
            <person name="Nardi F."/>
        </authorList>
    </citation>
    <scope>NUCLEOTIDE SEQUENCE [LARGE SCALE GENOMIC DNA]</scope>
    <source>
        <strain evidence="1">DMR45628</strain>
    </source>
</reference>
<evidence type="ECO:0000313" key="2">
    <source>
        <dbReference type="Proteomes" id="UP001458880"/>
    </source>
</evidence>
<protein>
    <submittedName>
        <fullName evidence="1">Uncharacterized protein</fullName>
    </submittedName>
</protein>
<dbReference type="Proteomes" id="UP001458880">
    <property type="component" value="Unassembled WGS sequence"/>
</dbReference>
<comment type="caution">
    <text evidence="1">The sequence shown here is derived from an EMBL/GenBank/DDBJ whole genome shotgun (WGS) entry which is preliminary data.</text>
</comment>
<organism evidence="1 2">
    <name type="scientific">Popillia japonica</name>
    <name type="common">Japanese beetle</name>
    <dbReference type="NCBI Taxonomy" id="7064"/>
    <lineage>
        <taxon>Eukaryota</taxon>
        <taxon>Metazoa</taxon>
        <taxon>Ecdysozoa</taxon>
        <taxon>Arthropoda</taxon>
        <taxon>Hexapoda</taxon>
        <taxon>Insecta</taxon>
        <taxon>Pterygota</taxon>
        <taxon>Neoptera</taxon>
        <taxon>Endopterygota</taxon>
        <taxon>Coleoptera</taxon>
        <taxon>Polyphaga</taxon>
        <taxon>Scarabaeiformia</taxon>
        <taxon>Scarabaeidae</taxon>
        <taxon>Rutelinae</taxon>
        <taxon>Popillia</taxon>
    </lineage>
</organism>
<proteinExistence type="predicted"/>
<keyword evidence="2" id="KW-1185">Reference proteome</keyword>
<dbReference type="EMBL" id="JASPKY010000467">
    <property type="protein sequence ID" value="KAK9695906.1"/>
    <property type="molecule type" value="Genomic_DNA"/>
</dbReference>
<name>A0AAW1J022_POPJA</name>
<dbReference type="AlphaFoldDB" id="A0AAW1J022"/>